<evidence type="ECO:0000256" key="1">
    <source>
        <dbReference type="SAM" id="MobiDB-lite"/>
    </source>
</evidence>
<dbReference type="EMBL" id="JACHNH010000001">
    <property type="protein sequence ID" value="MBB4764868.1"/>
    <property type="molecule type" value="Genomic_DNA"/>
</dbReference>
<name>A0A7W7I243_9ACTN</name>
<keyword evidence="3" id="KW-1185">Reference proteome</keyword>
<feature type="region of interest" description="Disordered" evidence="1">
    <location>
        <begin position="20"/>
        <end position="43"/>
    </location>
</feature>
<dbReference type="AlphaFoldDB" id="A0A7W7I243"/>
<sequence>MFLFRLSAIPQSGVGVAARIGDEGDGASSLSTGRPSDGSRGRRLTMAGKSTAQLERKGAKDGMSTEFTVFAKIRPGHADKLRKVLATMASPAADAKAHDAVRQIGTLHDARHVIFDNDTQFMFASVFDGTWDAYIDDFAKTVVGDRFGEVFQHCEDFPGIKDPGVKNWFLERQEPAAVFISSYPDLTVQQIWKDQHVNEAFQALLDTQEFREMLDNPAIAELKATPEFQRLMAEAEA</sequence>
<dbReference type="RefSeq" id="WP_203709088.1">
    <property type="nucleotide sequence ID" value="NZ_BOMK01000003.1"/>
</dbReference>
<organism evidence="2 3">
    <name type="scientific">Actinoplanes digitatis</name>
    <dbReference type="NCBI Taxonomy" id="1868"/>
    <lineage>
        <taxon>Bacteria</taxon>
        <taxon>Bacillati</taxon>
        <taxon>Actinomycetota</taxon>
        <taxon>Actinomycetes</taxon>
        <taxon>Micromonosporales</taxon>
        <taxon>Micromonosporaceae</taxon>
        <taxon>Actinoplanes</taxon>
    </lineage>
</organism>
<evidence type="ECO:0000313" key="2">
    <source>
        <dbReference type="EMBL" id="MBB4764868.1"/>
    </source>
</evidence>
<proteinExistence type="predicted"/>
<reference evidence="2 3" key="1">
    <citation type="submission" date="2020-08" db="EMBL/GenBank/DDBJ databases">
        <title>Sequencing the genomes of 1000 actinobacteria strains.</title>
        <authorList>
            <person name="Klenk H.-P."/>
        </authorList>
    </citation>
    <scope>NUCLEOTIDE SEQUENCE [LARGE SCALE GENOMIC DNA]</scope>
    <source>
        <strain evidence="2 3">DSM 43149</strain>
    </source>
</reference>
<comment type="caution">
    <text evidence="2">The sequence shown here is derived from an EMBL/GenBank/DDBJ whole genome shotgun (WGS) entry which is preliminary data.</text>
</comment>
<accession>A0A7W7I243</accession>
<dbReference type="Proteomes" id="UP000578112">
    <property type="component" value="Unassembled WGS sequence"/>
</dbReference>
<evidence type="ECO:0000313" key="3">
    <source>
        <dbReference type="Proteomes" id="UP000578112"/>
    </source>
</evidence>
<protein>
    <submittedName>
        <fullName evidence="2">Uncharacterized protein</fullName>
    </submittedName>
</protein>
<gene>
    <name evidence="2" type="ORF">BJ971_005424</name>
</gene>